<dbReference type="AlphaFoldDB" id="H6R4L5"/>
<gene>
    <name evidence="2" type="ordered locus">NOCYR_2511</name>
</gene>
<feature type="compositionally biased region" description="Basic residues" evidence="1">
    <location>
        <begin position="34"/>
        <end position="45"/>
    </location>
</feature>
<dbReference type="EMBL" id="FO082843">
    <property type="protein sequence ID" value="CCF63281.1"/>
    <property type="molecule type" value="Genomic_DNA"/>
</dbReference>
<reference evidence="2 3" key="1">
    <citation type="journal article" date="2012" name="J. Bacteriol.">
        <title>Genome sequence of the human- and animal-pathogenic strain Nocardia cyriacigeorgica GUH-2.</title>
        <authorList>
            <person name="Zoropogui A."/>
            <person name="Pujic P."/>
            <person name="Normand P."/>
            <person name="Barbe V."/>
            <person name="Beaman B."/>
            <person name="Beaman L."/>
            <person name="Boiron P."/>
            <person name="Colinon C."/>
            <person name="Deredjian A."/>
            <person name="Graindorge A."/>
            <person name="Mangenot S."/>
            <person name="Nazaret S."/>
            <person name="Neto M."/>
            <person name="Petit S."/>
            <person name="Roche D."/>
            <person name="Vallenet D."/>
            <person name="Rodriguez-Nava V."/>
            <person name="Richard Y."/>
            <person name="Cournoyer B."/>
            <person name="Blaha D."/>
        </authorList>
    </citation>
    <scope>NUCLEOTIDE SEQUENCE [LARGE SCALE GENOMIC DNA]</scope>
    <source>
        <strain evidence="2 3">GUH-2</strain>
    </source>
</reference>
<evidence type="ECO:0000313" key="3">
    <source>
        <dbReference type="Proteomes" id="UP000008190"/>
    </source>
</evidence>
<dbReference type="Proteomes" id="UP000008190">
    <property type="component" value="Chromosome"/>
</dbReference>
<evidence type="ECO:0000313" key="2">
    <source>
        <dbReference type="EMBL" id="CCF63281.1"/>
    </source>
</evidence>
<dbReference type="STRING" id="1127134.NOCYR_2511"/>
<protein>
    <submittedName>
        <fullName evidence="2">Uncharacterized protein</fullName>
    </submittedName>
</protein>
<organism evidence="2 3">
    <name type="scientific">Nocardia cyriacigeorgica (strain GUH-2)</name>
    <dbReference type="NCBI Taxonomy" id="1127134"/>
    <lineage>
        <taxon>Bacteria</taxon>
        <taxon>Bacillati</taxon>
        <taxon>Actinomycetota</taxon>
        <taxon>Actinomycetes</taxon>
        <taxon>Mycobacteriales</taxon>
        <taxon>Nocardiaceae</taxon>
        <taxon>Nocardia</taxon>
    </lineage>
</organism>
<dbReference type="eggNOG" id="ENOG5032FYV">
    <property type="taxonomic scope" value="Bacteria"/>
</dbReference>
<proteinExistence type="predicted"/>
<feature type="region of interest" description="Disordered" evidence="1">
    <location>
        <begin position="1"/>
        <end position="69"/>
    </location>
</feature>
<dbReference type="KEGG" id="ncy:NOCYR_2511"/>
<dbReference type="HOGENOM" id="CLU_1218731_0_0_11"/>
<evidence type="ECO:0000256" key="1">
    <source>
        <dbReference type="SAM" id="MobiDB-lite"/>
    </source>
</evidence>
<name>H6R4L5_NOCCG</name>
<sequence>MRDSRPLPADGPAARCCSSRRASLSGRTPNGRPRIAHRNSRRRIERGREPSALESTQDGSGPTDGTFPMQSIASQTTFITRLTGAVFGAVALAAVSTGAVAAAPPFDSGSAAPIARQQVELNDYCEEPGAVAQLADGRTVYCTQVSQTDAYVWSLSRNLRPHDPNMRDYTCDDSGCHYPDGSDVPGYKRCGLLCGEPPTSGDVQSGLYDCVQSGVPFEECEARLPRG</sequence>
<accession>H6R4L5</accession>
<feature type="compositionally biased region" description="Low complexity" evidence="1">
    <location>
        <begin position="13"/>
        <end position="23"/>
    </location>
</feature>
<keyword evidence="3" id="KW-1185">Reference proteome</keyword>